<keyword evidence="4" id="KW-1185">Reference proteome</keyword>
<dbReference type="Proteomes" id="UP001153069">
    <property type="component" value="Unassembled WGS sequence"/>
</dbReference>
<evidence type="ECO:0000256" key="2">
    <source>
        <dbReference type="SAM" id="Phobius"/>
    </source>
</evidence>
<keyword evidence="2" id="KW-1133">Transmembrane helix</keyword>
<keyword evidence="2" id="KW-0812">Transmembrane</keyword>
<evidence type="ECO:0000313" key="4">
    <source>
        <dbReference type="Proteomes" id="UP001153069"/>
    </source>
</evidence>
<reference evidence="3" key="1">
    <citation type="submission" date="2020-06" db="EMBL/GenBank/DDBJ databases">
        <authorList>
            <consortium name="Plant Systems Biology data submission"/>
        </authorList>
    </citation>
    <scope>NUCLEOTIDE SEQUENCE</scope>
    <source>
        <strain evidence="3">D6</strain>
    </source>
</reference>
<comment type="caution">
    <text evidence="3">The sequence shown here is derived from an EMBL/GenBank/DDBJ whole genome shotgun (WGS) entry which is preliminary data.</text>
</comment>
<feature type="transmembrane region" description="Helical" evidence="2">
    <location>
        <begin position="67"/>
        <end position="86"/>
    </location>
</feature>
<dbReference type="EMBL" id="CAICTM010001485">
    <property type="protein sequence ID" value="CAB9524039.1"/>
    <property type="molecule type" value="Genomic_DNA"/>
</dbReference>
<name>A0A9N8ES01_9STRA</name>
<evidence type="ECO:0000313" key="3">
    <source>
        <dbReference type="EMBL" id="CAB9524039.1"/>
    </source>
</evidence>
<evidence type="ECO:0000256" key="1">
    <source>
        <dbReference type="SAM" id="MobiDB-lite"/>
    </source>
</evidence>
<accession>A0A9N8ES01</accession>
<dbReference type="AlphaFoldDB" id="A0A9N8ES01"/>
<protein>
    <submittedName>
        <fullName evidence="3">Uncharacterized protein</fullName>
    </submittedName>
</protein>
<organism evidence="3 4">
    <name type="scientific">Seminavis robusta</name>
    <dbReference type="NCBI Taxonomy" id="568900"/>
    <lineage>
        <taxon>Eukaryota</taxon>
        <taxon>Sar</taxon>
        <taxon>Stramenopiles</taxon>
        <taxon>Ochrophyta</taxon>
        <taxon>Bacillariophyta</taxon>
        <taxon>Bacillariophyceae</taxon>
        <taxon>Bacillariophycidae</taxon>
        <taxon>Naviculales</taxon>
        <taxon>Naviculaceae</taxon>
        <taxon>Seminavis</taxon>
    </lineage>
</organism>
<proteinExistence type="predicted"/>
<sequence length="96" mass="10580">MFSRQALCSQGRRLYSRGTKFNRYLSSKSSKNDTAVAADQQPPPPTKKKGLLYRMAPPKGGTEPPDAKFLAIASVVCVAGYYAWFVDPPRRAAEGR</sequence>
<gene>
    <name evidence="3" type="ORF">SEMRO_1487_G276730.1</name>
</gene>
<feature type="region of interest" description="Disordered" evidence="1">
    <location>
        <begin position="26"/>
        <end position="51"/>
    </location>
</feature>
<keyword evidence="2" id="KW-0472">Membrane</keyword>